<proteinExistence type="predicted"/>
<name>A0A8S9QJI2_BRACR</name>
<evidence type="ECO:0000313" key="1">
    <source>
        <dbReference type="EMBL" id="KAF3541390.1"/>
    </source>
</evidence>
<dbReference type="EMBL" id="QGKX02001290">
    <property type="protein sequence ID" value="KAF3541390.1"/>
    <property type="molecule type" value="Genomic_DNA"/>
</dbReference>
<evidence type="ECO:0008006" key="3">
    <source>
        <dbReference type="Google" id="ProtNLM"/>
    </source>
</evidence>
<gene>
    <name evidence="1" type="ORF">F2Q69_00019487</name>
</gene>
<sequence length="163" mass="18771">MGVYMLHADEKADENRSNLFSGYSVTGKRHVESLNQTTKQDIPHGFLPLVYEKKYGDIVDQKLNGKYVGEELEKVICVQLMCSQSELEKRPTMSEVVETLMNNLRRKCETPPPDFPEECSRRGKNQWTLGLLRTTNLLVSPKFSTPYKKKKSLSSELLHLENY</sequence>
<comment type="caution">
    <text evidence="1">The sequence shown here is derived from an EMBL/GenBank/DDBJ whole genome shotgun (WGS) entry which is preliminary data.</text>
</comment>
<protein>
    <recommendedName>
        <fullName evidence="3">Serine-threonine/tyrosine-protein kinase catalytic domain-containing protein</fullName>
    </recommendedName>
</protein>
<dbReference type="AlphaFoldDB" id="A0A8S9QJI2"/>
<organism evidence="1 2">
    <name type="scientific">Brassica cretica</name>
    <name type="common">Mustard</name>
    <dbReference type="NCBI Taxonomy" id="69181"/>
    <lineage>
        <taxon>Eukaryota</taxon>
        <taxon>Viridiplantae</taxon>
        <taxon>Streptophyta</taxon>
        <taxon>Embryophyta</taxon>
        <taxon>Tracheophyta</taxon>
        <taxon>Spermatophyta</taxon>
        <taxon>Magnoliopsida</taxon>
        <taxon>eudicotyledons</taxon>
        <taxon>Gunneridae</taxon>
        <taxon>Pentapetalae</taxon>
        <taxon>rosids</taxon>
        <taxon>malvids</taxon>
        <taxon>Brassicales</taxon>
        <taxon>Brassicaceae</taxon>
        <taxon>Brassiceae</taxon>
        <taxon>Brassica</taxon>
    </lineage>
</organism>
<dbReference type="Proteomes" id="UP000712600">
    <property type="component" value="Unassembled WGS sequence"/>
</dbReference>
<evidence type="ECO:0000313" key="2">
    <source>
        <dbReference type="Proteomes" id="UP000712600"/>
    </source>
</evidence>
<accession>A0A8S9QJI2</accession>
<dbReference type="Gene3D" id="1.10.510.10">
    <property type="entry name" value="Transferase(Phosphotransferase) domain 1"/>
    <property type="match status" value="1"/>
</dbReference>
<reference evidence="1" key="1">
    <citation type="submission" date="2019-12" db="EMBL/GenBank/DDBJ databases">
        <title>Genome sequencing and annotation of Brassica cretica.</title>
        <authorList>
            <person name="Studholme D.J."/>
            <person name="Sarris P."/>
        </authorList>
    </citation>
    <scope>NUCLEOTIDE SEQUENCE</scope>
    <source>
        <strain evidence="1">PFS-109/04</strain>
        <tissue evidence="1">Leaf</tissue>
    </source>
</reference>